<gene>
    <name evidence="2" type="ORF">SAMN02745130_03932</name>
</gene>
<dbReference type="Pfam" id="PF05685">
    <property type="entry name" value="Uma2"/>
    <property type="match status" value="1"/>
</dbReference>
<evidence type="ECO:0000313" key="2">
    <source>
        <dbReference type="EMBL" id="SKA96875.1"/>
    </source>
</evidence>
<evidence type="ECO:0000313" key="3">
    <source>
        <dbReference type="Proteomes" id="UP000190460"/>
    </source>
</evidence>
<dbReference type="Gene3D" id="3.90.1570.10">
    <property type="entry name" value="tt1808, chain A"/>
    <property type="match status" value="1"/>
</dbReference>
<evidence type="ECO:0000259" key="1">
    <source>
        <dbReference type="Pfam" id="PF05685"/>
    </source>
</evidence>
<organism evidence="2 3">
    <name type="scientific">Thiothrix eikelboomii</name>
    <dbReference type="NCBI Taxonomy" id="92487"/>
    <lineage>
        <taxon>Bacteria</taxon>
        <taxon>Pseudomonadati</taxon>
        <taxon>Pseudomonadota</taxon>
        <taxon>Gammaproteobacteria</taxon>
        <taxon>Thiotrichales</taxon>
        <taxon>Thiotrichaceae</taxon>
        <taxon>Thiothrix</taxon>
    </lineage>
</organism>
<keyword evidence="2" id="KW-0255">Endonuclease</keyword>
<dbReference type="SUPFAM" id="SSF52980">
    <property type="entry name" value="Restriction endonuclease-like"/>
    <property type="match status" value="1"/>
</dbReference>
<reference evidence="2 3" key="1">
    <citation type="submission" date="2017-02" db="EMBL/GenBank/DDBJ databases">
        <authorList>
            <person name="Peterson S.W."/>
        </authorList>
    </citation>
    <scope>NUCLEOTIDE SEQUENCE [LARGE SCALE GENOMIC DNA]</scope>
    <source>
        <strain evidence="2 3">ATCC 49788</strain>
    </source>
</reference>
<feature type="domain" description="Putative restriction endonuclease" evidence="1">
    <location>
        <begin position="13"/>
        <end position="171"/>
    </location>
</feature>
<dbReference type="PANTHER" id="PTHR36558">
    <property type="entry name" value="GLR1098 PROTEIN"/>
    <property type="match status" value="1"/>
</dbReference>
<accession>A0A1T4Y6J2</accession>
<sequence>MPLVQSLPPLSIEHYLQGELQSELKHEYLEGQVYAMAGASINHNRISRNLLTQISATLSDTCEIFSSDLLVKTGVNRFRYPDLVAFCESTQGDQQFIDNPLLIIEILSKSTRQQDKGMKRNEYLSLPSLQEYVLVEQDFIEVEVLRRSQSWKSENYYLGDRFKLDSLQIELSVLDIYHKVTNTDMLDYLTTLSFNQNE</sequence>
<dbReference type="EMBL" id="FUYB01000039">
    <property type="protein sequence ID" value="SKA96875.1"/>
    <property type="molecule type" value="Genomic_DNA"/>
</dbReference>
<dbReference type="PANTHER" id="PTHR36558:SF1">
    <property type="entry name" value="RESTRICTION ENDONUCLEASE DOMAIN-CONTAINING PROTEIN-RELATED"/>
    <property type="match status" value="1"/>
</dbReference>
<name>A0A1T4Y6J2_9GAMM</name>
<dbReference type="RefSeq" id="WP_078924337.1">
    <property type="nucleotide sequence ID" value="NZ_FUYB01000039.1"/>
</dbReference>
<keyword evidence="3" id="KW-1185">Reference proteome</keyword>
<dbReference type="GO" id="GO:0004519">
    <property type="term" value="F:endonuclease activity"/>
    <property type="evidence" value="ECO:0007669"/>
    <property type="project" value="UniProtKB-KW"/>
</dbReference>
<keyword evidence="2" id="KW-0540">Nuclease</keyword>
<dbReference type="AlphaFoldDB" id="A0A1T4Y6J2"/>
<protein>
    <submittedName>
        <fullName evidence="2">Endonuclease, Uma2 family (Restriction endonuclease fold)</fullName>
    </submittedName>
</protein>
<proteinExistence type="predicted"/>
<dbReference type="CDD" id="cd06260">
    <property type="entry name" value="DUF820-like"/>
    <property type="match status" value="1"/>
</dbReference>
<dbReference type="Proteomes" id="UP000190460">
    <property type="component" value="Unassembled WGS sequence"/>
</dbReference>
<keyword evidence="2" id="KW-0378">Hydrolase</keyword>
<dbReference type="STRING" id="92487.SAMN02745130_03932"/>
<dbReference type="InterPro" id="IPR011335">
    <property type="entry name" value="Restrct_endonuc-II-like"/>
</dbReference>
<dbReference type="InterPro" id="IPR008538">
    <property type="entry name" value="Uma2"/>
</dbReference>
<dbReference type="OrthoDB" id="26750at2"/>
<dbReference type="InterPro" id="IPR012296">
    <property type="entry name" value="Nuclease_put_TT1808"/>
</dbReference>